<evidence type="ECO:0008006" key="3">
    <source>
        <dbReference type="Google" id="ProtNLM"/>
    </source>
</evidence>
<dbReference type="GeneID" id="96874932"/>
<dbReference type="RefSeq" id="WP_005598504.1">
    <property type="nucleotide sequence ID" value="NZ_CP016415.1"/>
</dbReference>
<proteinExistence type="predicted"/>
<reference evidence="1 2" key="1">
    <citation type="submission" date="2016-07" db="EMBL/GenBank/DDBJ databases">
        <title>Genome sequencing of Vibrio scophthalmi strain VS-05, an isolated from Paralichthys olivaceus.</title>
        <authorList>
            <person name="Han H.-J."/>
        </authorList>
    </citation>
    <scope>NUCLEOTIDE SEQUENCE [LARGE SCALE GENOMIC DNA]</scope>
    <source>
        <strain evidence="1 2">VS-05</strain>
    </source>
</reference>
<keyword evidence="2" id="KW-1185">Reference proteome</keyword>
<organism evidence="1 2">
    <name type="scientific">Vibrio scophthalmi</name>
    <dbReference type="NCBI Taxonomy" id="45658"/>
    <lineage>
        <taxon>Bacteria</taxon>
        <taxon>Pseudomonadati</taxon>
        <taxon>Pseudomonadota</taxon>
        <taxon>Gammaproteobacteria</taxon>
        <taxon>Vibrionales</taxon>
        <taxon>Vibrionaceae</taxon>
        <taxon>Vibrio</taxon>
    </lineage>
</organism>
<evidence type="ECO:0000313" key="2">
    <source>
        <dbReference type="Proteomes" id="UP000092528"/>
    </source>
</evidence>
<dbReference type="EMBL" id="CP016415">
    <property type="protein sequence ID" value="ANU38538.1"/>
    <property type="molecule type" value="Genomic_DNA"/>
</dbReference>
<protein>
    <recommendedName>
        <fullName evidence="3">Flavodoxin</fullName>
    </recommendedName>
</protein>
<gene>
    <name evidence="1" type="ORF">VSVS05_03500</name>
</gene>
<dbReference type="STRING" id="45658.VSVS12_03766"/>
<dbReference type="PATRIC" id="fig|45658.7.peg.3459"/>
<evidence type="ECO:0000313" key="1">
    <source>
        <dbReference type="EMBL" id="ANU38538.1"/>
    </source>
</evidence>
<name>A0A1C7FFK4_9VIBR</name>
<sequence>MTIEHFAIAEIKNNWLYAQVDVEFPTKESLVGRDLYQAGVENKQYRILAAEMLDSAADSFTAEDIYLVDFHRLTVMFALLYSKQWSSDEDQQMMIEFLTQIIYSEPCELYIGFQNGEPVTTAILTRSNEQVLVSDITTTDANSDSKMSFVKSLLAKSAISVTNGDVVLEI</sequence>
<accession>A0A1C7FFK4</accession>
<dbReference type="Proteomes" id="UP000092528">
    <property type="component" value="Chromosome 2"/>
</dbReference>
<dbReference type="AlphaFoldDB" id="A0A1C7FFK4"/>